<dbReference type="EMBL" id="UFSZ01000001">
    <property type="protein sequence ID" value="SUV16609.1"/>
    <property type="molecule type" value="Genomic_DNA"/>
</dbReference>
<protein>
    <submittedName>
        <fullName evidence="3">Domain of Uncharacterized Function (DUF1540)</fullName>
    </submittedName>
</protein>
<dbReference type="Proteomes" id="UP000255295">
    <property type="component" value="Unassembled WGS sequence"/>
</dbReference>
<organism evidence="2 4">
    <name type="scientific">Lysinibacillus sphaericus</name>
    <name type="common">Bacillus sphaericus</name>
    <dbReference type="NCBI Taxonomy" id="1421"/>
    <lineage>
        <taxon>Bacteria</taxon>
        <taxon>Bacillati</taxon>
        <taxon>Bacillota</taxon>
        <taxon>Bacilli</taxon>
        <taxon>Bacillales</taxon>
        <taxon>Bacillaceae</taxon>
        <taxon>Lysinibacillus</taxon>
    </lineage>
</organism>
<reference evidence="3 5" key="2">
    <citation type="submission" date="2018-06" db="EMBL/GenBank/DDBJ databases">
        <authorList>
            <consortium name="Pathogen Informatics"/>
            <person name="Doyle S."/>
        </authorList>
    </citation>
    <scope>NUCLEOTIDE SEQUENCE [LARGE SCALE GENOMIC DNA]</scope>
    <source>
        <strain evidence="3 5">NCTC10338</strain>
    </source>
</reference>
<name>A0A2S0K2I1_LYSSH</name>
<feature type="domain" description="DUF1540" evidence="1">
    <location>
        <begin position="6"/>
        <end position="69"/>
    </location>
</feature>
<reference evidence="2 4" key="1">
    <citation type="submission" date="2017-03" db="EMBL/GenBank/DDBJ databases">
        <title>The whole genome sequencing and assembly of Lysinibacillus sphaericus DSM 28T strain.</title>
        <authorList>
            <person name="Lee Y.-J."/>
            <person name="Yi H."/>
            <person name="Bahn Y.-S."/>
            <person name="Kim J.F."/>
            <person name="Lee D.-W."/>
        </authorList>
    </citation>
    <scope>NUCLEOTIDE SEQUENCE [LARGE SCALE GENOMIC DNA]</scope>
    <source>
        <strain evidence="2 4">DSM 28</strain>
    </source>
</reference>
<evidence type="ECO:0000313" key="4">
    <source>
        <dbReference type="Proteomes" id="UP000238825"/>
    </source>
</evidence>
<evidence type="ECO:0000313" key="2">
    <source>
        <dbReference type="EMBL" id="AVK97484.1"/>
    </source>
</evidence>
<dbReference type="RefSeq" id="WP_024363339.1">
    <property type="nucleotide sequence ID" value="NZ_BJNS01000056.1"/>
</dbReference>
<dbReference type="AlphaFoldDB" id="A0A2S0K2I1"/>
<evidence type="ECO:0000313" key="3">
    <source>
        <dbReference type="EMBL" id="SUV16609.1"/>
    </source>
</evidence>
<sequence>MPNVQVSCAVSNCVFHAKGNYCGAEKIAIDMDKRNTNKRDAEFASDFELHTMSEEAAAIQSSDTCCKTFKSKEKNFS</sequence>
<gene>
    <name evidence="2" type="ORF">LS41612_14990</name>
    <name evidence="3" type="ORF">NCTC10338_01691</name>
</gene>
<proteinExistence type="predicted"/>
<dbReference type="Proteomes" id="UP000238825">
    <property type="component" value="Chromosome"/>
</dbReference>
<accession>A0A2S0K2I1</accession>
<dbReference type="Pfam" id="PF07561">
    <property type="entry name" value="DUF1540"/>
    <property type="match status" value="1"/>
</dbReference>
<evidence type="ECO:0000313" key="5">
    <source>
        <dbReference type="Proteomes" id="UP000255295"/>
    </source>
</evidence>
<dbReference type="GeneID" id="48277507"/>
<dbReference type="InterPro" id="IPR011437">
    <property type="entry name" value="DUF1540"/>
</dbReference>
<evidence type="ECO:0000259" key="1">
    <source>
        <dbReference type="Pfam" id="PF07561"/>
    </source>
</evidence>
<dbReference type="EMBL" id="CP019980">
    <property type="protein sequence ID" value="AVK97484.1"/>
    <property type="molecule type" value="Genomic_DNA"/>
</dbReference>